<feature type="compositionally biased region" description="Polar residues" evidence="2">
    <location>
        <begin position="397"/>
        <end position="407"/>
    </location>
</feature>
<evidence type="ECO:0000256" key="2">
    <source>
        <dbReference type="SAM" id="MobiDB-lite"/>
    </source>
</evidence>
<organism evidence="4 5">
    <name type="scientific">Podospora didyma</name>
    <dbReference type="NCBI Taxonomy" id="330526"/>
    <lineage>
        <taxon>Eukaryota</taxon>
        <taxon>Fungi</taxon>
        <taxon>Dikarya</taxon>
        <taxon>Ascomycota</taxon>
        <taxon>Pezizomycotina</taxon>
        <taxon>Sordariomycetes</taxon>
        <taxon>Sordariomycetidae</taxon>
        <taxon>Sordariales</taxon>
        <taxon>Podosporaceae</taxon>
        <taxon>Podospora</taxon>
    </lineage>
</organism>
<evidence type="ECO:0000313" key="5">
    <source>
        <dbReference type="Proteomes" id="UP001285441"/>
    </source>
</evidence>
<dbReference type="PROSITE" id="PS50157">
    <property type="entry name" value="ZINC_FINGER_C2H2_2"/>
    <property type="match status" value="2"/>
</dbReference>
<feature type="region of interest" description="Disordered" evidence="2">
    <location>
        <begin position="737"/>
        <end position="778"/>
    </location>
</feature>
<keyword evidence="1" id="KW-0863">Zinc-finger</keyword>
<feature type="compositionally biased region" description="Acidic residues" evidence="2">
    <location>
        <begin position="459"/>
        <end position="482"/>
    </location>
</feature>
<keyword evidence="1" id="KW-0862">Zinc</keyword>
<dbReference type="GO" id="GO:0008270">
    <property type="term" value="F:zinc ion binding"/>
    <property type="evidence" value="ECO:0007669"/>
    <property type="project" value="UniProtKB-KW"/>
</dbReference>
<dbReference type="Pfam" id="PF00096">
    <property type="entry name" value="zf-C2H2"/>
    <property type="match status" value="1"/>
</dbReference>
<dbReference type="Proteomes" id="UP001285441">
    <property type="component" value="Unassembled WGS sequence"/>
</dbReference>
<gene>
    <name evidence="4" type="ORF">B0H63DRAFT_454419</name>
</gene>
<dbReference type="AlphaFoldDB" id="A0AAE0K5D7"/>
<feature type="domain" description="C2H2-type" evidence="3">
    <location>
        <begin position="568"/>
        <end position="595"/>
    </location>
</feature>
<keyword evidence="5" id="KW-1185">Reference proteome</keyword>
<feature type="compositionally biased region" description="Basic and acidic residues" evidence="2">
    <location>
        <begin position="183"/>
        <end position="195"/>
    </location>
</feature>
<dbReference type="PROSITE" id="PS00028">
    <property type="entry name" value="ZINC_FINGER_C2H2_1"/>
    <property type="match status" value="2"/>
</dbReference>
<dbReference type="InterPro" id="IPR013087">
    <property type="entry name" value="Znf_C2H2_type"/>
</dbReference>
<feature type="domain" description="C2H2-type" evidence="3">
    <location>
        <begin position="594"/>
        <end position="619"/>
    </location>
</feature>
<feature type="region of interest" description="Disordered" evidence="2">
    <location>
        <begin position="380"/>
        <end position="519"/>
    </location>
</feature>
<evidence type="ECO:0000313" key="4">
    <source>
        <dbReference type="EMBL" id="KAK3370219.1"/>
    </source>
</evidence>
<dbReference type="EMBL" id="JAULSW010000009">
    <property type="protein sequence ID" value="KAK3370219.1"/>
    <property type="molecule type" value="Genomic_DNA"/>
</dbReference>
<reference evidence="4" key="1">
    <citation type="journal article" date="2023" name="Mol. Phylogenet. Evol.">
        <title>Genome-scale phylogeny and comparative genomics of the fungal order Sordariales.</title>
        <authorList>
            <person name="Hensen N."/>
            <person name="Bonometti L."/>
            <person name="Westerberg I."/>
            <person name="Brannstrom I.O."/>
            <person name="Guillou S."/>
            <person name="Cros-Aarteil S."/>
            <person name="Calhoun S."/>
            <person name="Haridas S."/>
            <person name="Kuo A."/>
            <person name="Mondo S."/>
            <person name="Pangilinan J."/>
            <person name="Riley R."/>
            <person name="LaButti K."/>
            <person name="Andreopoulos B."/>
            <person name="Lipzen A."/>
            <person name="Chen C."/>
            <person name="Yan M."/>
            <person name="Daum C."/>
            <person name="Ng V."/>
            <person name="Clum A."/>
            <person name="Steindorff A."/>
            <person name="Ohm R.A."/>
            <person name="Martin F."/>
            <person name="Silar P."/>
            <person name="Natvig D.O."/>
            <person name="Lalanne C."/>
            <person name="Gautier V."/>
            <person name="Ament-Velasquez S.L."/>
            <person name="Kruys A."/>
            <person name="Hutchinson M.I."/>
            <person name="Powell A.J."/>
            <person name="Barry K."/>
            <person name="Miller A.N."/>
            <person name="Grigoriev I.V."/>
            <person name="Debuchy R."/>
            <person name="Gladieux P."/>
            <person name="Hiltunen Thoren M."/>
            <person name="Johannesson H."/>
        </authorList>
    </citation>
    <scope>NUCLEOTIDE SEQUENCE</scope>
    <source>
        <strain evidence="4">CBS 232.78</strain>
    </source>
</reference>
<name>A0AAE0K5D7_9PEZI</name>
<feature type="region of interest" description="Disordered" evidence="2">
    <location>
        <begin position="181"/>
        <end position="205"/>
    </location>
</feature>
<dbReference type="InterPro" id="IPR036236">
    <property type="entry name" value="Znf_C2H2_sf"/>
</dbReference>
<accession>A0AAE0K5D7</accession>
<feature type="compositionally biased region" description="Basic and acidic residues" evidence="2">
    <location>
        <begin position="380"/>
        <end position="395"/>
    </location>
</feature>
<evidence type="ECO:0000256" key="1">
    <source>
        <dbReference type="PROSITE-ProRule" id="PRU00042"/>
    </source>
</evidence>
<proteinExistence type="predicted"/>
<sequence>MAQQYTQHELALQYPFPEYTTNAAGSPGSTVSLPATIDFENHQFGLDGPFSALSQTAQTAMGESQAFGHIQQHQNPLSCVDATMMDKFFQEDDGWNPLKASGEYRSRELAAKRPLVSYAFNYESQNLGSFRNHNNTIRSECDTVLDSGYGTLDNPSVSGDTDRNTETQSLIGPLKNFQFNQRHIPESKTLEEPRSGESYSRQGSVVGSAGKSLTCKECGDTLKTRSELTTLNDLTRHQQSVHGAKGIKYRCTEGICKNKQKDWPRSDNFRQHLKRMHQMPLISSEELEKFVYRFVFPSILGRIGAMSTWLDRDSLNGVHVHPEDLGMDPMLAMLGSSEILASSQRPLQDMECPLLEESPLDSNSCIDPDVLGLAGIRDRPYSGLRETRPHQRETDQLEANNQSTFNYQAEPDDQSTVSHRLELDNEPIFSRSDSPSGQEGDEPSFPDQSTEACQIPLEESPDANAEDADAEGESDAEEDTDSQADGPSATSTERHITLPPLRGTLNTSPYPDSPEGASLEEEVQANALLQSLLKRGVLDKMLSGYGYRKTNEVAEGVTIVDSDVNMWVACDTCGKKFYRPCELKKHLKRHEKPYACTFPQCNKSFGSKNDWKRHENSQHFQLEVWRCDVKSMDSPITVCGRVLHRRETFRMHLEKDHCIRDVRKIEEKWTTCRVGRNSESRFWCGFCQRTIEFKENGGLAWTERFDHISDHFNGKFHAKVDISQWKSIDAVPLEEPFETWPPKEANPKQPPPPPPTKKHGHDFSPASTNPRKRCAGYGADHDDFAGALRPKRQKINDGRTAQLWCCNLAARIAAV</sequence>
<dbReference type="Gene3D" id="3.30.160.60">
    <property type="entry name" value="Classic Zinc Finger"/>
    <property type="match status" value="3"/>
</dbReference>
<reference evidence="4" key="2">
    <citation type="submission" date="2023-06" db="EMBL/GenBank/DDBJ databases">
        <authorList>
            <consortium name="Lawrence Berkeley National Laboratory"/>
            <person name="Haridas S."/>
            <person name="Hensen N."/>
            <person name="Bonometti L."/>
            <person name="Westerberg I."/>
            <person name="Brannstrom I.O."/>
            <person name="Guillou S."/>
            <person name="Cros-Aarteil S."/>
            <person name="Calhoun S."/>
            <person name="Kuo A."/>
            <person name="Mondo S."/>
            <person name="Pangilinan J."/>
            <person name="Riley R."/>
            <person name="LaButti K."/>
            <person name="Andreopoulos B."/>
            <person name="Lipzen A."/>
            <person name="Chen C."/>
            <person name="Yanf M."/>
            <person name="Daum C."/>
            <person name="Ng V."/>
            <person name="Clum A."/>
            <person name="Steindorff A."/>
            <person name="Ohm R."/>
            <person name="Martin F."/>
            <person name="Silar P."/>
            <person name="Natvig D."/>
            <person name="Lalanne C."/>
            <person name="Gautier V."/>
            <person name="Ament-velasquez S.L."/>
            <person name="Kruys A."/>
            <person name="Hutchinson M.I."/>
            <person name="Powell A.J."/>
            <person name="Barry K."/>
            <person name="Miller A.N."/>
            <person name="Grigoriev I.V."/>
            <person name="Debuchy R."/>
            <person name="Gladieux P."/>
            <person name="Thoren M.H."/>
            <person name="Johannesson H."/>
        </authorList>
    </citation>
    <scope>NUCLEOTIDE SEQUENCE</scope>
    <source>
        <strain evidence="4">CBS 232.78</strain>
    </source>
</reference>
<dbReference type="SUPFAM" id="SSF57667">
    <property type="entry name" value="beta-beta-alpha zinc fingers"/>
    <property type="match status" value="1"/>
</dbReference>
<dbReference type="PANTHER" id="PTHR35391:SF3">
    <property type="entry name" value="FINGER DOMAIN PROTEIN, PUTATIVE (AFU_ORTHOLOGUE AFUA_8G04300)-RELATED"/>
    <property type="match status" value="1"/>
</dbReference>
<dbReference type="PANTHER" id="PTHR35391">
    <property type="entry name" value="C2H2-TYPE DOMAIN-CONTAINING PROTEIN-RELATED"/>
    <property type="match status" value="1"/>
</dbReference>
<dbReference type="SMART" id="SM00355">
    <property type="entry name" value="ZnF_C2H2"/>
    <property type="match status" value="5"/>
</dbReference>
<protein>
    <recommendedName>
        <fullName evidence="3">C2H2-type domain-containing protein</fullName>
    </recommendedName>
</protein>
<comment type="caution">
    <text evidence="4">The sequence shown here is derived from an EMBL/GenBank/DDBJ whole genome shotgun (WGS) entry which is preliminary data.</text>
</comment>
<evidence type="ECO:0000259" key="3">
    <source>
        <dbReference type="PROSITE" id="PS50157"/>
    </source>
</evidence>
<keyword evidence="1" id="KW-0479">Metal-binding</keyword>